<dbReference type="GO" id="GO:0005576">
    <property type="term" value="C:extracellular region"/>
    <property type="evidence" value="ECO:0007669"/>
    <property type="project" value="UniProtKB-ARBA"/>
</dbReference>
<dbReference type="InterPro" id="IPR036179">
    <property type="entry name" value="Ig-like_dom_sf"/>
</dbReference>
<dbReference type="SMART" id="SM00409">
    <property type="entry name" value="IG"/>
    <property type="match status" value="1"/>
</dbReference>
<dbReference type="SMART" id="SM00406">
    <property type="entry name" value="IGv"/>
    <property type="match status" value="1"/>
</dbReference>
<protein>
    <recommendedName>
        <fullName evidence="5">Ig-like domain-containing protein</fullName>
    </recommendedName>
</protein>
<dbReference type="Ensembl" id="ENSCSRT00000005390.1">
    <property type="protein sequence ID" value="ENSCSRP00000005227.1"/>
    <property type="gene ID" value="ENSCSRG00000003946.1"/>
</dbReference>
<evidence type="ECO:0000313" key="6">
    <source>
        <dbReference type="Ensembl" id="ENSCSRP00000005227.1"/>
    </source>
</evidence>
<dbReference type="InterPro" id="IPR003599">
    <property type="entry name" value="Ig_sub"/>
</dbReference>
<keyword evidence="2" id="KW-1064">Adaptive immunity</keyword>
<dbReference type="GO" id="GO:0019814">
    <property type="term" value="C:immunoglobulin complex"/>
    <property type="evidence" value="ECO:0007669"/>
    <property type="project" value="UniProtKB-KW"/>
</dbReference>
<reference evidence="6" key="2">
    <citation type="submission" date="2025-09" db="UniProtKB">
        <authorList>
            <consortium name="Ensembl"/>
        </authorList>
    </citation>
    <scope>IDENTIFICATION</scope>
</reference>
<keyword evidence="7" id="KW-1185">Reference proteome</keyword>
<reference evidence="6" key="1">
    <citation type="submission" date="2025-08" db="UniProtKB">
        <authorList>
            <consortium name="Ensembl"/>
        </authorList>
    </citation>
    <scope>IDENTIFICATION</scope>
</reference>
<dbReference type="AlphaFoldDB" id="A0A8C3RWM9"/>
<name>A0A8C3RWM9_CHESE</name>
<evidence type="ECO:0000256" key="4">
    <source>
        <dbReference type="SAM" id="SignalP"/>
    </source>
</evidence>
<dbReference type="FunFam" id="2.60.40.10:FF:001594">
    <property type="entry name" value="Immunoglobulin heavy variable 9-4"/>
    <property type="match status" value="1"/>
</dbReference>
<sequence length="135" mass="15196">MRLWLHLLFIVAALAGARSQVVLTQSGPEVKQPGQSTQLKCGVSGFDPNDRWMDWVREQPGKGLEWLVRYHKSSATNSYSPAIQGRFTASKDSSNFYLQMNSLKAEDTAVYYCTRDTDTAERISSTVTPELFPEM</sequence>
<accession>A0A8C3RWM9</accession>
<dbReference type="GO" id="GO:0002250">
    <property type="term" value="P:adaptive immune response"/>
    <property type="evidence" value="ECO:0007669"/>
    <property type="project" value="UniProtKB-KW"/>
</dbReference>
<feature type="signal peptide" evidence="4">
    <location>
        <begin position="1"/>
        <end position="19"/>
    </location>
</feature>
<keyword evidence="3" id="KW-1280">Immunoglobulin</keyword>
<evidence type="ECO:0000256" key="1">
    <source>
        <dbReference type="ARBA" id="ARBA00022859"/>
    </source>
</evidence>
<proteinExistence type="predicted"/>
<feature type="chain" id="PRO_5034230574" description="Ig-like domain-containing protein" evidence="4">
    <location>
        <begin position="20"/>
        <end position="135"/>
    </location>
</feature>
<dbReference type="InterPro" id="IPR050199">
    <property type="entry name" value="IgHV"/>
</dbReference>
<dbReference type="InterPro" id="IPR013783">
    <property type="entry name" value="Ig-like_fold"/>
</dbReference>
<dbReference type="InterPro" id="IPR013106">
    <property type="entry name" value="Ig_V-set"/>
</dbReference>
<dbReference type="PROSITE" id="PS50835">
    <property type="entry name" value="IG_LIKE"/>
    <property type="match status" value="1"/>
</dbReference>
<evidence type="ECO:0000256" key="3">
    <source>
        <dbReference type="ARBA" id="ARBA00043265"/>
    </source>
</evidence>
<feature type="domain" description="Ig-like" evidence="5">
    <location>
        <begin position="19"/>
        <end position="128"/>
    </location>
</feature>
<dbReference type="Pfam" id="PF07686">
    <property type="entry name" value="V-set"/>
    <property type="match status" value="1"/>
</dbReference>
<organism evidence="6 7">
    <name type="scientific">Chelydra serpentina</name>
    <name type="common">Snapping turtle</name>
    <name type="synonym">Testudo serpentina</name>
    <dbReference type="NCBI Taxonomy" id="8475"/>
    <lineage>
        <taxon>Eukaryota</taxon>
        <taxon>Metazoa</taxon>
        <taxon>Chordata</taxon>
        <taxon>Craniata</taxon>
        <taxon>Vertebrata</taxon>
        <taxon>Euteleostomi</taxon>
        <taxon>Archelosauria</taxon>
        <taxon>Testudinata</taxon>
        <taxon>Testudines</taxon>
        <taxon>Cryptodira</taxon>
        <taxon>Durocryptodira</taxon>
        <taxon>Americhelydia</taxon>
        <taxon>Chelydroidea</taxon>
        <taxon>Chelydridae</taxon>
        <taxon>Chelydra</taxon>
    </lineage>
</organism>
<dbReference type="Gene3D" id="2.60.40.10">
    <property type="entry name" value="Immunoglobulins"/>
    <property type="match status" value="1"/>
</dbReference>
<evidence type="ECO:0000256" key="2">
    <source>
        <dbReference type="ARBA" id="ARBA00023130"/>
    </source>
</evidence>
<keyword evidence="1" id="KW-0391">Immunity</keyword>
<dbReference type="SUPFAM" id="SSF48726">
    <property type="entry name" value="Immunoglobulin"/>
    <property type="match status" value="1"/>
</dbReference>
<evidence type="ECO:0000313" key="7">
    <source>
        <dbReference type="Proteomes" id="UP000694403"/>
    </source>
</evidence>
<dbReference type="PANTHER" id="PTHR23266">
    <property type="entry name" value="IMMUNOGLOBULIN HEAVY CHAIN"/>
    <property type="match status" value="1"/>
</dbReference>
<dbReference type="InterPro" id="IPR007110">
    <property type="entry name" value="Ig-like_dom"/>
</dbReference>
<evidence type="ECO:0000259" key="5">
    <source>
        <dbReference type="PROSITE" id="PS50835"/>
    </source>
</evidence>
<dbReference type="Proteomes" id="UP000694403">
    <property type="component" value="Unplaced"/>
</dbReference>
<keyword evidence="4" id="KW-0732">Signal</keyword>